<reference evidence="1" key="1">
    <citation type="journal article" date="2022" name="Front. Plant Sci.">
        <title>Agronomic efficiency and genome mining analysis of the wheat-biostimulant rhizospheric bacterium Pseudomonas pergaminensis sp. nov. strain 1008T.</title>
        <authorList>
            <person name="Diaz M."/>
            <person name="Bach T."/>
            <person name="Gonzalez Anta G."/>
            <person name="Agaras B."/>
            <person name="Wibberg D."/>
            <person name="Noguera F."/>
            <person name="Canciani W."/>
            <person name="Valverde C."/>
        </authorList>
    </citation>
    <scope>NUCLEOTIDE SEQUENCE</scope>
    <source>
        <strain evidence="1">1008</strain>
    </source>
</reference>
<dbReference type="EMBL" id="CP078013">
    <property type="protein sequence ID" value="USV98562.1"/>
    <property type="molecule type" value="Genomic_DNA"/>
</dbReference>
<proteinExistence type="predicted"/>
<reference evidence="1" key="2">
    <citation type="submission" date="2024-04" db="EMBL/GenBank/DDBJ databases">
        <authorList>
            <person name="Diaz M."/>
            <person name="Bach T."/>
            <person name="Gonzalez Anta G."/>
            <person name="Agaras B."/>
            <person name="Wibberg D."/>
            <person name="Noguera F."/>
            <person name="Canciani W."/>
            <person name="Ybarra T."/>
            <person name="Nunez M.L."/>
            <person name="Valverde C."/>
        </authorList>
    </citation>
    <scope>NUCLEOTIDE SEQUENCE</scope>
    <source>
        <strain evidence="1">1008</strain>
    </source>
</reference>
<gene>
    <name evidence="1" type="ORF">KUA23_15870</name>
</gene>
<dbReference type="Gene3D" id="3.40.50.2300">
    <property type="match status" value="1"/>
</dbReference>
<dbReference type="AlphaFoldDB" id="A0ABD7TA29"/>
<dbReference type="InterPro" id="IPR011006">
    <property type="entry name" value="CheY-like_superfamily"/>
</dbReference>
<evidence type="ECO:0000313" key="2">
    <source>
        <dbReference type="Proteomes" id="UP001056907"/>
    </source>
</evidence>
<sequence length="149" mass="16833">MIDKHLRILIVDSLHAHVMQIEKMLNRMGYHCIATASSDREGRQLSRAGLRRFDVLLAADHMVRKPDVGGSAFDAYAIANVFIYGRPADSERVNLASHGERYWRCGLPEYLVLEWFMARSRRSLPQACDNPSQVPCTESPGYFALPGAR</sequence>
<evidence type="ECO:0000313" key="1">
    <source>
        <dbReference type="EMBL" id="USV98562.1"/>
    </source>
</evidence>
<dbReference type="Proteomes" id="UP001056907">
    <property type="component" value="Chromosome"/>
</dbReference>
<dbReference type="SUPFAM" id="SSF52172">
    <property type="entry name" value="CheY-like"/>
    <property type="match status" value="1"/>
</dbReference>
<name>A0ABD7TA29_9PSED</name>
<accession>A0ABD7TA29</accession>
<organism evidence="1 2">
    <name type="scientific">Pseudomonas pergaminensis</name>
    <dbReference type="NCBI Taxonomy" id="2853159"/>
    <lineage>
        <taxon>Bacteria</taxon>
        <taxon>Pseudomonadati</taxon>
        <taxon>Pseudomonadota</taxon>
        <taxon>Gammaproteobacteria</taxon>
        <taxon>Pseudomonadales</taxon>
        <taxon>Pseudomonadaceae</taxon>
        <taxon>Pseudomonas</taxon>
    </lineage>
</organism>
<dbReference type="RefSeq" id="WP_252992376.1">
    <property type="nucleotide sequence ID" value="NZ_CP078013.2"/>
</dbReference>
<dbReference type="KEGG" id="ppeg:KUA23_15870"/>
<protein>
    <submittedName>
        <fullName evidence="1">Response regulator</fullName>
    </submittedName>
</protein>